<organism evidence="7 8">
    <name type="scientific">candidate division WWE3 bacterium CG08_land_8_20_14_0_20_41_10</name>
    <dbReference type="NCBI Taxonomy" id="1975085"/>
    <lineage>
        <taxon>Bacteria</taxon>
        <taxon>Katanobacteria</taxon>
    </lineage>
</organism>
<dbReference type="PANTHER" id="PTHR11545">
    <property type="entry name" value="RIBOSOMAL PROTEIN L13"/>
    <property type="match status" value="1"/>
</dbReference>
<evidence type="ECO:0000256" key="5">
    <source>
        <dbReference type="RuleBase" id="RU003877"/>
    </source>
</evidence>
<gene>
    <name evidence="4 6 7" type="primary">rplM</name>
    <name evidence="7" type="ORF">COT50_02225</name>
</gene>
<dbReference type="EMBL" id="PEYU01000048">
    <property type="protein sequence ID" value="PIS22395.1"/>
    <property type="molecule type" value="Genomic_DNA"/>
</dbReference>
<dbReference type="HAMAP" id="MF_01366">
    <property type="entry name" value="Ribosomal_uL13"/>
    <property type="match status" value="1"/>
</dbReference>
<keyword evidence="2 4" id="KW-0689">Ribosomal protein</keyword>
<dbReference type="NCBIfam" id="TIGR01066">
    <property type="entry name" value="rplM_bact"/>
    <property type="match status" value="1"/>
</dbReference>
<name>A0A2H0XC57_UNCKA</name>
<dbReference type="AlphaFoldDB" id="A0A2H0XC57"/>
<keyword evidence="3 4" id="KW-0687">Ribonucleoprotein</keyword>
<dbReference type="Pfam" id="PF00572">
    <property type="entry name" value="Ribosomal_L13"/>
    <property type="match status" value="1"/>
</dbReference>
<dbReference type="Proteomes" id="UP000231252">
    <property type="component" value="Unassembled WGS sequence"/>
</dbReference>
<dbReference type="SUPFAM" id="SSF52161">
    <property type="entry name" value="Ribosomal protein L13"/>
    <property type="match status" value="1"/>
</dbReference>
<dbReference type="PIRSF" id="PIRSF002181">
    <property type="entry name" value="Ribosomal_L13"/>
    <property type="match status" value="1"/>
</dbReference>
<dbReference type="Gene3D" id="3.90.1180.10">
    <property type="entry name" value="Ribosomal protein L13"/>
    <property type="match status" value="1"/>
</dbReference>
<evidence type="ECO:0000256" key="4">
    <source>
        <dbReference type="HAMAP-Rule" id="MF_01366"/>
    </source>
</evidence>
<comment type="subunit">
    <text evidence="4">Part of the 50S ribosomal subunit.</text>
</comment>
<protein>
    <recommendedName>
        <fullName evidence="4">Large ribosomal subunit protein uL13</fullName>
    </recommendedName>
</protein>
<evidence type="ECO:0000256" key="6">
    <source>
        <dbReference type="RuleBase" id="RU003878"/>
    </source>
</evidence>
<comment type="function">
    <text evidence="4 6">This protein is one of the early assembly proteins of the 50S ribosomal subunit, although it is not seen to bind rRNA by itself. It is important during the early stages of 50S assembly.</text>
</comment>
<dbReference type="InterPro" id="IPR036899">
    <property type="entry name" value="Ribosomal_uL13_sf"/>
</dbReference>
<dbReference type="GO" id="GO:0003729">
    <property type="term" value="F:mRNA binding"/>
    <property type="evidence" value="ECO:0007669"/>
    <property type="project" value="TreeGrafter"/>
</dbReference>
<dbReference type="GO" id="GO:0022625">
    <property type="term" value="C:cytosolic large ribosomal subunit"/>
    <property type="evidence" value="ECO:0007669"/>
    <property type="project" value="TreeGrafter"/>
</dbReference>
<evidence type="ECO:0000256" key="2">
    <source>
        <dbReference type="ARBA" id="ARBA00022980"/>
    </source>
</evidence>
<dbReference type="InterPro" id="IPR023563">
    <property type="entry name" value="Ribosomal_uL13_CS"/>
</dbReference>
<evidence type="ECO:0000256" key="1">
    <source>
        <dbReference type="ARBA" id="ARBA00006227"/>
    </source>
</evidence>
<dbReference type="PANTHER" id="PTHR11545:SF2">
    <property type="entry name" value="LARGE RIBOSOMAL SUBUNIT PROTEIN UL13M"/>
    <property type="match status" value="1"/>
</dbReference>
<dbReference type="GO" id="GO:0017148">
    <property type="term" value="P:negative regulation of translation"/>
    <property type="evidence" value="ECO:0007669"/>
    <property type="project" value="TreeGrafter"/>
</dbReference>
<comment type="caution">
    <text evidence="7">The sequence shown here is derived from an EMBL/GenBank/DDBJ whole genome shotgun (WGS) entry which is preliminary data.</text>
</comment>
<proteinExistence type="inferred from homology"/>
<accession>A0A2H0XC57</accession>
<dbReference type="CDD" id="cd00392">
    <property type="entry name" value="Ribosomal_L13"/>
    <property type="match status" value="1"/>
</dbReference>
<dbReference type="PROSITE" id="PS00783">
    <property type="entry name" value="RIBOSOMAL_L13"/>
    <property type="match status" value="1"/>
</dbReference>
<comment type="similarity">
    <text evidence="1 4 5">Belongs to the universal ribosomal protein uL13 family.</text>
</comment>
<dbReference type="InterPro" id="IPR005822">
    <property type="entry name" value="Ribosomal_uL13"/>
</dbReference>
<dbReference type="InterPro" id="IPR005823">
    <property type="entry name" value="Ribosomal_uL13_bac-type"/>
</dbReference>
<dbReference type="GO" id="GO:0003735">
    <property type="term" value="F:structural constituent of ribosome"/>
    <property type="evidence" value="ECO:0007669"/>
    <property type="project" value="InterPro"/>
</dbReference>
<dbReference type="GO" id="GO:0006412">
    <property type="term" value="P:translation"/>
    <property type="evidence" value="ECO:0007669"/>
    <property type="project" value="UniProtKB-UniRule"/>
</dbReference>
<evidence type="ECO:0000313" key="7">
    <source>
        <dbReference type="EMBL" id="PIS22395.1"/>
    </source>
</evidence>
<reference evidence="8" key="1">
    <citation type="submission" date="2017-09" db="EMBL/GenBank/DDBJ databases">
        <title>Depth-based differentiation of microbial function through sediment-hosted aquifers and enrichment of novel symbionts in the deep terrestrial subsurface.</title>
        <authorList>
            <person name="Probst A.J."/>
            <person name="Ladd B."/>
            <person name="Jarett J.K."/>
            <person name="Geller-Mcgrath D.E."/>
            <person name="Sieber C.M.K."/>
            <person name="Emerson J.B."/>
            <person name="Anantharaman K."/>
            <person name="Thomas B.C."/>
            <person name="Malmstrom R."/>
            <person name="Stieglmeier M."/>
            <person name="Klingl A."/>
            <person name="Woyke T."/>
            <person name="Ryan C.M."/>
            <person name="Banfield J.F."/>
        </authorList>
    </citation>
    <scope>NUCLEOTIDE SEQUENCE [LARGE SCALE GENOMIC DNA]</scope>
</reference>
<evidence type="ECO:0000256" key="3">
    <source>
        <dbReference type="ARBA" id="ARBA00023274"/>
    </source>
</evidence>
<sequence length="142" mass="16049">MQKTKFDTIKEVKPKWHLLDAKDKILGHLAEEAGNILNGKLSAHFSPNQYGQDKVVIINSNQIRVTGNKLEDKLYIHHTGFPKGLRSQSLKEVMAKDSTKVIESAVSGMLPKNRLRKKKMAGLFVFKDEKHTHQANFGKVSK</sequence>
<evidence type="ECO:0000313" key="8">
    <source>
        <dbReference type="Proteomes" id="UP000231252"/>
    </source>
</evidence>